<dbReference type="GO" id="GO:0051010">
    <property type="term" value="F:microtubule plus-end binding"/>
    <property type="evidence" value="ECO:0007669"/>
    <property type="project" value="TreeGrafter"/>
</dbReference>
<dbReference type="GO" id="GO:0043014">
    <property type="term" value="F:alpha-tubulin binding"/>
    <property type="evidence" value="ECO:0007669"/>
    <property type="project" value="InterPro"/>
</dbReference>
<dbReference type="Pfam" id="PF14560">
    <property type="entry name" value="Ubiquitin_2"/>
    <property type="match status" value="1"/>
</dbReference>
<dbReference type="PROSITE" id="PS50245">
    <property type="entry name" value="CAP_GLY_2"/>
    <property type="match status" value="1"/>
</dbReference>
<dbReference type="GO" id="GO:0005634">
    <property type="term" value="C:nucleus"/>
    <property type="evidence" value="ECO:0007669"/>
    <property type="project" value="TreeGrafter"/>
</dbReference>
<dbReference type="SUPFAM" id="SSF74924">
    <property type="entry name" value="Cap-Gly domain"/>
    <property type="match status" value="1"/>
</dbReference>
<organism evidence="6 7">
    <name type="scientific">Chlamydomonas eustigma</name>
    <dbReference type="NCBI Taxonomy" id="1157962"/>
    <lineage>
        <taxon>Eukaryota</taxon>
        <taxon>Viridiplantae</taxon>
        <taxon>Chlorophyta</taxon>
        <taxon>core chlorophytes</taxon>
        <taxon>Chlorophyceae</taxon>
        <taxon>CS clade</taxon>
        <taxon>Chlamydomonadales</taxon>
        <taxon>Chlamydomonadaceae</taxon>
        <taxon>Chlamydomonas</taxon>
    </lineage>
</organism>
<dbReference type="PANTHER" id="PTHR18916">
    <property type="entry name" value="DYNACTIN 1-RELATED MICROTUBULE-BINDING"/>
    <property type="match status" value="1"/>
</dbReference>
<sequence length="248" mass="28077">MVKRYIFVTVTHSNRALKCRNVKLDMEMTVHDLKLKLFSLISTSPPNMRLMLQDEHGSNVCLISDDEEIIGSYSPYDGCIIHVIDLDPHSLVNQGWLDDISQIKKYVMSEADYNKRENTFRKFRQQQRWTSLSAHGRNVCTVDAGIDRLELSTQLLSDLESAVVTSRRCTVQPGSRDGTVRYVGEVQGADPGVWVGVELDDPYGEHDGSLEGRRYFQATHGHGAFIRPVLIDLHAVVKNYVLSPEDEI</sequence>
<dbReference type="InterPro" id="IPR029071">
    <property type="entry name" value="Ubiquitin-like_domsf"/>
</dbReference>
<reference evidence="6 7" key="1">
    <citation type="submission" date="2017-08" db="EMBL/GenBank/DDBJ databases">
        <title>Acidophilic green algal genome provides insights into adaptation to an acidic environment.</title>
        <authorList>
            <person name="Hirooka S."/>
            <person name="Hirose Y."/>
            <person name="Kanesaki Y."/>
            <person name="Higuchi S."/>
            <person name="Fujiwara T."/>
            <person name="Onuma R."/>
            <person name="Era A."/>
            <person name="Ohbayashi R."/>
            <person name="Uzuka A."/>
            <person name="Nozaki H."/>
            <person name="Yoshikawa H."/>
            <person name="Miyagishima S.Y."/>
        </authorList>
    </citation>
    <scope>NUCLEOTIDE SEQUENCE [LARGE SCALE GENOMIC DNA]</scope>
    <source>
        <strain evidence="6 7">NIES-2499</strain>
    </source>
</reference>
<dbReference type="GO" id="GO:0007023">
    <property type="term" value="P:post-chaperonin tubulin folding pathway"/>
    <property type="evidence" value="ECO:0007669"/>
    <property type="project" value="InterPro"/>
</dbReference>
<dbReference type="GO" id="GO:0035371">
    <property type="term" value="C:microtubule plus-end"/>
    <property type="evidence" value="ECO:0007669"/>
    <property type="project" value="TreeGrafter"/>
</dbReference>
<dbReference type="Pfam" id="PF01302">
    <property type="entry name" value="CAP_GLY"/>
    <property type="match status" value="1"/>
</dbReference>
<keyword evidence="2" id="KW-0963">Cytoplasm</keyword>
<evidence type="ECO:0000256" key="4">
    <source>
        <dbReference type="ARBA" id="ARBA00025779"/>
    </source>
</evidence>
<comment type="caution">
    <text evidence="6">The sequence shown here is derived from an EMBL/GenBank/DDBJ whole genome shotgun (WGS) entry which is preliminary data.</text>
</comment>
<dbReference type="PANTHER" id="PTHR18916:SF85">
    <property type="entry name" value="TUBULIN-FOLDING COFACTOR B"/>
    <property type="match status" value="1"/>
</dbReference>
<evidence type="ECO:0000313" key="7">
    <source>
        <dbReference type="Proteomes" id="UP000232323"/>
    </source>
</evidence>
<protein>
    <recommendedName>
        <fullName evidence="5">CAP-Gly domain-containing protein</fullName>
    </recommendedName>
</protein>
<evidence type="ECO:0000259" key="5">
    <source>
        <dbReference type="PROSITE" id="PS50245"/>
    </source>
</evidence>
<dbReference type="InterPro" id="IPR000626">
    <property type="entry name" value="Ubiquitin-like_dom"/>
</dbReference>
<evidence type="ECO:0000256" key="3">
    <source>
        <dbReference type="ARBA" id="ARBA00023186"/>
    </source>
</evidence>
<dbReference type="GO" id="GO:0007021">
    <property type="term" value="P:tubulin complex assembly"/>
    <property type="evidence" value="ECO:0007669"/>
    <property type="project" value="InterPro"/>
</dbReference>
<dbReference type="AlphaFoldDB" id="A0A250XH46"/>
<dbReference type="CDD" id="cd01789">
    <property type="entry name" value="Ubl_TBCB"/>
    <property type="match status" value="1"/>
</dbReference>
<comment type="similarity">
    <text evidence="4">Belongs to the TBCB family.</text>
</comment>
<dbReference type="Gene3D" id="3.10.20.90">
    <property type="entry name" value="Phosphatidylinositol 3-kinase Catalytic Subunit, Chain A, domain 1"/>
    <property type="match status" value="1"/>
</dbReference>
<dbReference type="Proteomes" id="UP000232323">
    <property type="component" value="Unassembled WGS sequence"/>
</dbReference>
<dbReference type="InterPro" id="IPR036859">
    <property type="entry name" value="CAP-Gly_dom_sf"/>
</dbReference>
<comment type="subcellular location">
    <subcellularLocation>
        <location evidence="1">Cytoplasm</location>
    </subcellularLocation>
</comment>
<feature type="domain" description="CAP-Gly" evidence="5">
    <location>
        <begin position="191"/>
        <end position="227"/>
    </location>
</feature>
<keyword evidence="3" id="KW-0143">Chaperone</keyword>
<dbReference type="STRING" id="1157962.A0A250XH46"/>
<evidence type="ECO:0000313" key="6">
    <source>
        <dbReference type="EMBL" id="GAX82242.1"/>
    </source>
</evidence>
<evidence type="ECO:0000256" key="1">
    <source>
        <dbReference type="ARBA" id="ARBA00004496"/>
    </source>
</evidence>
<dbReference type="InterPro" id="IPR000938">
    <property type="entry name" value="CAP-Gly_domain"/>
</dbReference>
<dbReference type="SUPFAM" id="SSF54236">
    <property type="entry name" value="Ubiquitin-like"/>
    <property type="match status" value="1"/>
</dbReference>
<proteinExistence type="inferred from homology"/>
<dbReference type="InterPro" id="IPR045172">
    <property type="entry name" value="TBCB_Ubl"/>
</dbReference>
<evidence type="ECO:0000256" key="2">
    <source>
        <dbReference type="ARBA" id="ARBA00022490"/>
    </source>
</evidence>
<dbReference type="OrthoDB" id="2130750at2759"/>
<dbReference type="Gene3D" id="2.30.30.190">
    <property type="entry name" value="CAP Gly-rich-like domain"/>
    <property type="match status" value="1"/>
</dbReference>
<gene>
    <name evidence="6" type="ORF">CEUSTIGMA_g9670.t1</name>
</gene>
<dbReference type="GO" id="GO:0031122">
    <property type="term" value="P:cytoplasmic microtubule organization"/>
    <property type="evidence" value="ECO:0007669"/>
    <property type="project" value="TreeGrafter"/>
</dbReference>
<dbReference type="EMBL" id="BEGY01000077">
    <property type="protein sequence ID" value="GAX82242.1"/>
    <property type="molecule type" value="Genomic_DNA"/>
</dbReference>
<accession>A0A250XH46</accession>
<name>A0A250XH46_9CHLO</name>
<dbReference type="SMART" id="SM01052">
    <property type="entry name" value="CAP_GLY"/>
    <property type="match status" value="1"/>
</dbReference>
<keyword evidence="7" id="KW-1185">Reference proteome</keyword>
<dbReference type="GO" id="GO:0005737">
    <property type="term" value="C:cytoplasm"/>
    <property type="evidence" value="ECO:0007669"/>
    <property type="project" value="UniProtKB-SubCell"/>
</dbReference>